<evidence type="ECO:0000256" key="5">
    <source>
        <dbReference type="ARBA" id="ARBA00022989"/>
    </source>
</evidence>
<dbReference type="PIRSF" id="PIRSF006603">
    <property type="entry name" value="DinF"/>
    <property type="match status" value="1"/>
</dbReference>
<proteinExistence type="predicted"/>
<evidence type="ECO:0000256" key="1">
    <source>
        <dbReference type="ARBA" id="ARBA00004651"/>
    </source>
</evidence>
<evidence type="ECO:0000313" key="8">
    <source>
        <dbReference type="EMBL" id="RCX07386.1"/>
    </source>
</evidence>
<gene>
    <name evidence="8" type="ORF">DFR58_1543</name>
</gene>
<dbReference type="GO" id="GO:0005886">
    <property type="term" value="C:plasma membrane"/>
    <property type="evidence" value="ECO:0007669"/>
    <property type="project" value="UniProtKB-SubCell"/>
</dbReference>
<keyword evidence="6 7" id="KW-0472">Membrane</keyword>
<evidence type="ECO:0000256" key="7">
    <source>
        <dbReference type="SAM" id="Phobius"/>
    </source>
</evidence>
<feature type="transmembrane region" description="Helical" evidence="7">
    <location>
        <begin position="416"/>
        <end position="437"/>
    </location>
</feature>
<keyword evidence="2" id="KW-0813">Transport</keyword>
<feature type="transmembrane region" description="Helical" evidence="7">
    <location>
        <begin position="163"/>
        <end position="186"/>
    </location>
</feature>
<comment type="caution">
    <text evidence="8">The sequence shown here is derived from an EMBL/GenBank/DDBJ whole genome shotgun (WGS) entry which is preliminary data.</text>
</comment>
<dbReference type="Pfam" id="PF01554">
    <property type="entry name" value="MatE"/>
    <property type="match status" value="2"/>
</dbReference>
<name>A0A369AGI7_9FIRM</name>
<dbReference type="EMBL" id="QPJT01000054">
    <property type="protein sequence ID" value="RCX07386.1"/>
    <property type="molecule type" value="Genomic_DNA"/>
</dbReference>
<feature type="transmembrane region" description="Helical" evidence="7">
    <location>
        <begin position="92"/>
        <end position="115"/>
    </location>
</feature>
<feature type="transmembrane region" description="Helical" evidence="7">
    <location>
        <begin position="192"/>
        <end position="215"/>
    </location>
</feature>
<protein>
    <submittedName>
        <fullName evidence="8">Putative MATE family efflux protein</fullName>
    </submittedName>
</protein>
<dbReference type="InterPro" id="IPR051327">
    <property type="entry name" value="MATE_MepA_subfamily"/>
</dbReference>
<feature type="transmembrane region" description="Helical" evidence="7">
    <location>
        <begin position="389"/>
        <end position="410"/>
    </location>
</feature>
<evidence type="ECO:0000256" key="6">
    <source>
        <dbReference type="ARBA" id="ARBA00023136"/>
    </source>
</evidence>
<dbReference type="AlphaFoldDB" id="A0A369AGI7"/>
<dbReference type="InterPro" id="IPR048279">
    <property type="entry name" value="MdtK-like"/>
</dbReference>
<accession>A0A369AGI7</accession>
<feature type="transmembrane region" description="Helical" evidence="7">
    <location>
        <begin position="54"/>
        <end position="80"/>
    </location>
</feature>
<keyword evidence="5 7" id="KW-1133">Transmembrane helix</keyword>
<keyword evidence="9" id="KW-1185">Reference proteome</keyword>
<dbReference type="PANTHER" id="PTHR43823">
    <property type="entry name" value="SPORULATION PROTEIN YKVU"/>
    <property type="match status" value="1"/>
</dbReference>
<keyword evidence="4 7" id="KW-0812">Transmembrane</keyword>
<evidence type="ECO:0000256" key="3">
    <source>
        <dbReference type="ARBA" id="ARBA00022475"/>
    </source>
</evidence>
<reference evidence="8 9" key="1">
    <citation type="submission" date="2018-07" db="EMBL/GenBank/DDBJ databases">
        <title>Genomic Encyclopedia of Type Strains, Phase IV (KMG-IV): sequencing the most valuable type-strain genomes for metagenomic binning, comparative biology and taxonomic classification.</title>
        <authorList>
            <person name="Goeker M."/>
        </authorList>
    </citation>
    <scope>NUCLEOTIDE SEQUENCE [LARGE SCALE GENOMIC DNA]</scope>
    <source>
        <strain evidence="8 9">DSM 27016</strain>
    </source>
</reference>
<organism evidence="8 9">
    <name type="scientific">Anaerobacterium chartisolvens</name>
    <dbReference type="NCBI Taxonomy" id="1297424"/>
    <lineage>
        <taxon>Bacteria</taxon>
        <taxon>Bacillati</taxon>
        <taxon>Bacillota</taxon>
        <taxon>Clostridia</taxon>
        <taxon>Eubacteriales</taxon>
        <taxon>Oscillospiraceae</taxon>
        <taxon>Anaerobacterium</taxon>
    </lineage>
</organism>
<feature type="transmembrane region" description="Helical" evidence="7">
    <location>
        <begin position="127"/>
        <end position="151"/>
    </location>
</feature>
<evidence type="ECO:0000313" key="9">
    <source>
        <dbReference type="Proteomes" id="UP000253034"/>
    </source>
</evidence>
<dbReference type="Proteomes" id="UP000253034">
    <property type="component" value="Unassembled WGS sequence"/>
</dbReference>
<dbReference type="GO" id="GO:0015297">
    <property type="term" value="F:antiporter activity"/>
    <property type="evidence" value="ECO:0007669"/>
    <property type="project" value="InterPro"/>
</dbReference>
<sequence>MTIQLSDRFTYGKLIKFTLPSIAMMIFTSIYSVVDGFFISNFTGKVAFSAVNLIIPFLMIVATVGIMFGTGGTAIVANTFGAGDKEKANRYFSLFVYVAFVLSVLFAILGFVFIRPIATLLGAKGELLGHCIVYGRIILMTLPFFVLQLLFQSFFVAAEKPRLGLLVTCAAGVTNMVLDAVLVILLPLEYKLAGAAIATAFSQFIGGVIPLVYFYRKNSSILRLGKTSFDGKAIFKACTNGSSEFMSNVSMSIVGMLYNIQLLKFAGENGVAAYGVMMYVSMIFSATFIGYSIGASPVIAYHDGARNHDELKGLLKKSLRLLGVSGIVMVTAAQLLAVPLAQIFVGYDKELVDLTVSGFRIFAIAFPFMGFVIFGSGFFTALNDGLTSALISFLRTLVFQVSAVLLLPIIWGIDGIWISIVVAQVVAVVFTAVFLIVKRKNYHY</sequence>
<feature type="transmembrane region" description="Helical" evidence="7">
    <location>
        <begin position="359"/>
        <end position="382"/>
    </location>
</feature>
<feature type="transmembrane region" description="Helical" evidence="7">
    <location>
        <begin position="245"/>
        <end position="266"/>
    </location>
</feature>
<comment type="subcellular location">
    <subcellularLocation>
        <location evidence="1">Cell membrane</location>
        <topology evidence="1">Multi-pass membrane protein</topology>
    </subcellularLocation>
</comment>
<dbReference type="RefSeq" id="WP_207659315.1">
    <property type="nucleotide sequence ID" value="NZ_QPJT01000054.1"/>
</dbReference>
<evidence type="ECO:0000256" key="2">
    <source>
        <dbReference type="ARBA" id="ARBA00022448"/>
    </source>
</evidence>
<feature type="transmembrane region" description="Helical" evidence="7">
    <location>
        <begin position="272"/>
        <end position="300"/>
    </location>
</feature>
<evidence type="ECO:0000256" key="4">
    <source>
        <dbReference type="ARBA" id="ARBA00022692"/>
    </source>
</evidence>
<dbReference type="PANTHER" id="PTHR43823:SF3">
    <property type="entry name" value="MULTIDRUG EXPORT PROTEIN MEPA"/>
    <property type="match status" value="1"/>
</dbReference>
<keyword evidence="3" id="KW-1003">Cell membrane</keyword>
<dbReference type="GO" id="GO:0042910">
    <property type="term" value="F:xenobiotic transmembrane transporter activity"/>
    <property type="evidence" value="ECO:0007669"/>
    <property type="project" value="InterPro"/>
</dbReference>
<dbReference type="InterPro" id="IPR002528">
    <property type="entry name" value="MATE_fam"/>
</dbReference>
<feature type="transmembrane region" description="Helical" evidence="7">
    <location>
        <begin position="321"/>
        <end position="347"/>
    </location>
</feature>
<feature type="transmembrane region" description="Helical" evidence="7">
    <location>
        <begin position="14"/>
        <end position="34"/>
    </location>
</feature>